<evidence type="ECO:0000256" key="3">
    <source>
        <dbReference type="SAM" id="MobiDB-lite"/>
    </source>
</evidence>
<feature type="region of interest" description="Disordered" evidence="3">
    <location>
        <begin position="106"/>
        <end position="147"/>
    </location>
</feature>
<proteinExistence type="predicted"/>
<dbReference type="Gene3D" id="2.40.50.140">
    <property type="entry name" value="Nucleic acid-binding proteins"/>
    <property type="match status" value="1"/>
</dbReference>
<keyword evidence="1 2" id="KW-0238">DNA-binding</keyword>
<dbReference type="RefSeq" id="WP_278229263.1">
    <property type="nucleotide sequence ID" value="NZ_JAOWLY010000013.1"/>
</dbReference>
<protein>
    <submittedName>
        <fullName evidence="4">Single-stranded DNA-binding protein</fullName>
    </submittedName>
</protein>
<organism evidence="4 5">
    <name type="scientific">Lactococcus lactis</name>
    <dbReference type="NCBI Taxonomy" id="1358"/>
    <lineage>
        <taxon>Bacteria</taxon>
        <taxon>Bacillati</taxon>
        <taxon>Bacillota</taxon>
        <taxon>Bacilli</taxon>
        <taxon>Lactobacillales</taxon>
        <taxon>Streptococcaceae</taxon>
        <taxon>Lactococcus</taxon>
    </lineage>
</organism>
<gene>
    <name evidence="4" type="ORF">OGZ51_11520</name>
</gene>
<dbReference type="AlphaFoldDB" id="A0A9X4NJZ5"/>
<dbReference type="InterPro" id="IPR012340">
    <property type="entry name" value="NA-bd_OB-fold"/>
</dbReference>
<evidence type="ECO:0000313" key="5">
    <source>
        <dbReference type="Proteomes" id="UP001152614"/>
    </source>
</evidence>
<dbReference type="Pfam" id="PF00436">
    <property type="entry name" value="SSB"/>
    <property type="match status" value="1"/>
</dbReference>
<sequence>MINLHIAEGRLIKDPQLRVDEKNNQVYANATLASERNYKNRNGQYDCDYIQLSLRGSEASNFAQRCFKGDLISVTGRQQTDTVTDSNGKKQYYTKNHVTQWNKLSGAVVQKEQTPPPSRQDSPFPDYNPNHNFSAELEQMKLPDPNY</sequence>
<dbReference type="PROSITE" id="PS50935">
    <property type="entry name" value="SSB"/>
    <property type="match status" value="1"/>
</dbReference>
<accession>A0A9X4NJZ5</accession>
<dbReference type="GO" id="GO:0003697">
    <property type="term" value="F:single-stranded DNA binding"/>
    <property type="evidence" value="ECO:0007669"/>
    <property type="project" value="InterPro"/>
</dbReference>
<comment type="caution">
    <text evidence="4">The sequence shown here is derived from an EMBL/GenBank/DDBJ whole genome shotgun (WGS) entry which is preliminary data.</text>
</comment>
<evidence type="ECO:0000256" key="1">
    <source>
        <dbReference type="ARBA" id="ARBA00023125"/>
    </source>
</evidence>
<dbReference type="SUPFAM" id="SSF50249">
    <property type="entry name" value="Nucleic acid-binding proteins"/>
    <property type="match status" value="1"/>
</dbReference>
<dbReference type="CDD" id="cd04496">
    <property type="entry name" value="SSB_OBF"/>
    <property type="match status" value="1"/>
</dbReference>
<evidence type="ECO:0000313" key="4">
    <source>
        <dbReference type="EMBL" id="MDG4984774.1"/>
    </source>
</evidence>
<name>A0A9X4NJZ5_9LACT</name>
<evidence type="ECO:0000256" key="2">
    <source>
        <dbReference type="PROSITE-ProRule" id="PRU00252"/>
    </source>
</evidence>
<dbReference type="Proteomes" id="UP001152614">
    <property type="component" value="Unassembled WGS sequence"/>
</dbReference>
<dbReference type="InterPro" id="IPR000424">
    <property type="entry name" value="Primosome_PriB/ssb"/>
</dbReference>
<reference evidence="4" key="1">
    <citation type="submission" date="2022-10" db="EMBL/GenBank/DDBJ databases">
        <authorList>
            <person name="Turner M.S."/>
            <person name="Huang W."/>
        </authorList>
    </citation>
    <scope>NUCLEOTIDE SEQUENCE</scope>
    <source>
        <strain evidence="4">3</strain>
    </source>
</reference>
<dbReference type="EMBL" id="JAOWLY010000013">
    <property type="protein sequence ID" value="MDG4984774.1"/>
    <property type="molecule type" value="Genomic_DNA"/>
</dbReference>
<reference evidence="4" key="2">
    <citation type="journal article" date="2023" name="Food Microbiol.">
        <title>Evaluation of the fermentation potential of lactic acid bacteria isolated from herbs, fruits and vegetables as starter cultures in nut-based milk alternatives.</title>
        <authorList>
            <person name="Huang W."/>
            <person name="Dong A."/>
            <person name="Pham H.T."/>
            <person name="Zhou C."/>
            <person name="Huo Z."/>
            <person name="Watjen A.P."/>
            <person name="Prakash S."/>
            <person name="Bang-Berthelsen C.H."/>
            <person name="Turner M.S."/>
        </authorList>
    </citation>
    <scope>NUCLEOTIDE SEQUENCE</scope>
    <source>
        <strain evidence="4">3</strain>
    </source>
</reference>